<reference evidence="1 2" key="1">
    <citation type="journal article" date="2011" name="Stand. Genomic Sci.">
        <title>Non-contiguous finished genome sequence and contextual data of the filamentous soil bacterium Ktedonobacter racemifer type strain (SOSP1-21).</title>
        <authorList>
            <person name="Chang Y.J."/>
            <person name="Land M."/>
            <person name="Hauser L."/>
            <person name="Chertkov O."/>
            <person name="Del Rio T.G."/>
            <person name="Nolan M."/>
            <person name="Copeland A."/>
            <person name="Tice H."/>
            <person name="Cheng J.F."/>
            <person name="Lucas S."/>
            <person name="Han C."/>
            <person name="Goodwin L."/>
            <person name="Pitluck S."/>
            <person name="Ivanova N."/>
            <person name="Ovchinikova G."/>
            <person name="Pati A."/>
            <person name="Chen A."/>
            <person name="Palaniappan K."/>
            <person name="Mavromatis K."/>
            <person name="Liolios K."/>
            <person name="Brettin T."/>
            <person name="Fiebig A."/>
            <person name="Rohde M."/>
            <person name="Abt B."/>
            <person name="Goker M."/>
            <person name="Detter J.C."/>
            <person name="Woyke T."/>
            <person name="Bristow J."/>
            <person name="Eisen J.A."/>
            <person name="Markowitz V."/>
            <person name="Hugenholtz P."/>
            <person name="Kyrpides N.C."/>
            <person name="Klenk H.P."/>
            <person name="Lapidus A."/>
        </authorList>
    </citation>
    <scope>NUCLEOTIDE SEQUENCE [LARGE SCALE GENOMIC DNA]</scope>
    <source>
        <strain evidence="2">DSM 44963</strain>
    </source>
</reference>
<dbReference type="Proteomes" id="UP000004508">
    <property type="component" value="Unassembled WGS sequence"/>
</dbReference>
<comment type="caution">
    <text evidence="1">The sequence shown here is derived from an EMBL/GenBank/DDBJ whole genome shotgun (WGS) entry which is preliminary data.</text>
</comment>
<dbReference type="AlphaFoldDB" id="D6TCY4"/>
<keyword evidence="2" id="KW-1185">Reference proteome</keyword>
<gene>
    <name evidence="1" type="ORF">Krac_11632</name>
</gene>
<organism evidence="1 2">
    <name type="scientific">Ktedonobacter racemifer DSM 44963</name>
    <dbReference type="NCBI Taxonomy" id="485913"/>
    <lineage>
        <taxon>Bacteria</taxon>
        <taxon>Bacillati</taxon>
        <taxon>Chloroflexota</taxon>
        <taxon>Ktedonobacteria</taxon>
        <taxon>Ktedonobacterales</taxon>
        <taxon>Ktedonobacteraceae</taxon>
        <taxon>Ktedonobacter</taxon>
    </lineage>
</organism>
<sequence>MPFAETSLFGEFLEANFRRFLVGKVLRWLVEPCGNLSSRPWAHVVPARCIMVFQKVRATW</sequence>
<proteinExistence type="predicted"/>
<evidence type="ECO:0000313" key="2">
    <source>
        <dbReference type="Proteomes" id="UP000004508"/>
    </source>
</evidence>
<name>D6TCY4_KTERA</name>
<dbReference type="EMBL" id="ADVG01000001">
    <property type="protein sequence ID" value="EFH90035.1"/>
    <property type="molecule type" value="Genomic_DNA"/>
</dbReference>
<accession>D6TCY4</accession>
<protein>
    <submittedName>
        <fullName evidence="1">Uncharacterized protein</fullName>
    </submittedName>
</protein>
<dbReference type="InParanoid" id="D6TCY4"/>
<evidence type="ECO:0000313" key="1">
    <source>
        <dbReference type="EMBL" id="EFH90035.1"/>
    </source>
</evidence>